<proteinExistence type="inferred from homology"/>
<keyword evidence="3 7" id="KW-0238">DNA-binding</keyword>
<evidence type="ECO:0000313" key="10">
    <source>
        <dbReference type="EMBL" id="ELT89776.1"/>
    </source>
</evidence>
<dbReference type="FunFam" id="1.10.10.60:FF:000729">
    <property type="entry name" value="Msx-type homeobox protein"/>
    <property type="match status" value="1"/>
</dbReference>
<dbReference type="OMA" id="MRATHER"/>
<dbReference type="OrthoDB" id="6159439at2759"/>
<dbReference type="PROSITE" id="PS50071">
    <property type="entry name" value="HOMEOBOX_2"/>
    <property type="match status" value="1"/>
</dbReference>
<evidence type="ECO:0000256" key="1">
    <source>
        <dbReference type="ARBA" id="ARBA00004123"/>
    </source>
</evidence>
<accession>R7TFH5</accession>
<feature type="DNA-binding region" description="Homeobox" evidence="7">
    <location>
        <begin position="12"/>
        <end position="71"/>
    </location>
</feature>
<name>R7TFH5_CAPTE</name>
<dbReference type="InterPro" id="IPR017970">
    <property type="entry name" value="Homeobox_CS"/>
</dbReference>
<evidence type="ECO:0000256" key="5">
    <source>
        <dbReference type="ARBA" id="ARBA00023242"/>
    </source>
</evidence>
<evidence type="ECO:0000256" key="6">
    <source>
        <dbReference type="ARBA" id="ARBA00038425"/>
    </source>
</evidence>
<keyword evidence="5 7" id="KW-0539">Nucleus</keyword>
<dbReference type="Proteomes" id="UP000014760">
    <property type="component" value="Unassembled WGS sequence"/>
</dbReference>
<evidence type="ECO:0000313" key="11">
    <source>
        <dbReference type="EnsemblMetazoa" id="CapteP87981"/>
    </source>
</evidence>
<dbReference type="InterPro" id="IPR009057">
    <property type="entry name" value="Homeodomain-like_sf"/>
</dbReference>
<gene>
    <name evidence="10" type="ORF">CAPTEDRAFT_87981</name>
</gene>
<dbReference type="GO" id="GO:0005634">
    <property type="term" value="C:nucleus"/>
    <property type="evidence" value="ECO:0007669"/>
    <property type="project" value="UniProtKB-SubCell"/>
</dbReference>
<evidence type="ECO:0000259" key="9">
    <source>
        <dbReference type="PROSITE" id="PS50071"/>
    </source>
</evidence>
<dbReference type="GO" id="GO:0048598">
    <property type="term" value="P:embryonic morphogenesis"/>
    <property type="evidence" value="ECO:0007669"/>
    <property type="project" value="TreeGrafter"/>
</dbReference>
<dbReference type="InterPro" id="IPR001356">
    <property type="entry name" value="HD"/>
</dbReference>
<reference evidence="11" key="3">
    <citation type="submission" date="2015-06" db="UniProtKB">
        <authorList>
            <consortium name="EnsemblMetazoa"/>
        </authorList>
    </citation>
    <scope>IDENTIFICATION</scope>
</reference>
<reference evidence="12" key="1">
    <citation type="submission" date="2012-12" db="EMBL/GenBank/DDBJ databases">
        <authorList>
            <person name="Hellsten U."/>
            <person name="Grimwood J."/>
            <person name="Chapman J.A."/>
            <person name="Shapiro H."/>
            <person name="Aerts A."/>
            <person name="Otillar R.P."/>
            <person name="Terry A.Y."/>
            <person name="Boore J.L."/>
            <person name="Simakov O."/>
            <person name="Marletaz F."/>
            <person name="Cho S.-J."/>
            <person name="Edsinger-Gonzales E."/>
            <person name="Havlak P."/>
            <person name="Kuo D.-H."/>
            <person name="Larsson T."/>
            <person name="Lv J."/>
            <person name="Arendt D."/>
            <person name="Savage R."/>
            <person name="Osoegawa K."/>
            <person name="de Jong P."/>
            <person name="Lindberg D.R."/>
            <person name="Seaver E.C."/>
            <person name="Weisblat D.A."/>
            <person name="Putnam N.H."/>
            <person name="Grigoriev I.V."/>
            <person name="Rokhsar D.S."/>
        </authorList>
    </citation>
    <scope>NUCLEOTIDE SEQUENCE</scope>
    <source>
        <strain evidence="12">I ESC-2004</strain>
    </source>
</reference>
<dbReference type="GO" id="GO:0000977">
    <property type="term" value="F:RNA polymerase II transcription regulatory region sequence-specific DNA binding"/>
    <property type="evidence" value="ECO:0007669"/>
    <property type="project" value="TreeGrafter"/>
</dbReference>
<dbReference type="InterPro" id="IPR050674">
    <property type="entry name" value="Msh_Homeobox_Regulators"/>
</dbReference>
<sequence>PTKVLLRKHKTNRKPRTPFTTQQLLALERKFREKQYLSIAERAEFSTSLNLTETQVKIWFQNRRAKSKRLQEAELEKLRMAARPLLPPSAMGLA</sequence>
<feature type="non-terminal residue" evidence="10">
    <location>
        <position position="1"/>
    </location>
</feature>
<feature type="non-terminal residue" evidence="10">
    <location>
        <position position="94"/>
    </location>
</feature>
<dbReference type="Pfam" id="PF00046">
    <property type="entry name" value="Homeodomain"/>
    <property type="match status" value="1"/>
</dbReference>
<evidence type="ECO:0000256" key="3">
    <source>
        <dbReference type="ARBA" id="ARBA00023125"/>
    </source>
</evidence>
<dbReference type="Gene3D" id="1.10.10.60">
    <property type="entry name" value="Homeodomain-like"/>
    <property type="match status" value="1"/>
</dbReference>
<dbReference type="PROSITE" id="PS00027">
    <property type="entry name" value="HOMEOBOX_1"/>
    <property type="match status" value="1"/>
</dbReference>
<dbReference type="EnsemblMetazoa" id="CapteT87981">
    <property type="protein sequence ID" value="CapteP87981"/>
    <property type="gene ID" value="CapteG87981"/>
</dbReference>
<comment type="subcellular location">
    <subcellularLocation>
        <location evidence="1 7 8">Nucleus</location>
    </subcellularLocation>
</comment>
<feature type="domain" description="Homeobox" evidence="9">
    <location>
        <begin position="10"/>
        <end position="70"/>
    </location>
</feature>
<evidence type="ECO:0000313" key="12">
    <source>
        <dbReference type="Proteomes" id="UP000014760"/>
    </source>
</evidence>
<dbReference type="PRINTS" id="PR00031">
    <property type="entry name" value="HTHREPRESSR"/>
</dbReference>
<evidence type="ECO:0000256" key="7">
    <source>
        <dbReference type="PROSITE-ProRule" id="PRU00108"/>
    </source>
</evidence>
<dbReference type="CDD" id="cd00086">
    <property type="entry name" value="homeodomain"/>
    <property type="match status" value="1"/>
</dbReference>
<evidence type="ECO:0000256" key="2">
    <source>
        <dbReference type="ARBA" id="ARBA00022473"/>
    </source>
</evidence>
<dbReference type="GO" id="GO:0000981">
    <property type="term" value="F:DNA-binding transcription factor activity, RNA polymerase II-specific"/>
    <property type="evidence" value="ECO:0007669"/>
    <property type="project" value="InterPro"/>
</dbReference>
<dbReference type="AlphaFoldDB" id="R7TFH5"/>
<keyword evidence="4 7" id="KW-0371">Homeobox</keyword>
<dbReference type="EMBL" id="KB311185">
    <property type="protein sequence ID" value="ELT89776.1"/>
    <property type="molecule type" value="Genomic_DNA"/>
</dbReference>
<dbReference type="HOGENOM" id="CLU_049543_3_4_1"/>
<dbReference type="InterPro" id="IPR020479">
    <property type="entry name" value="HD_metazoa"/>
</dbReference>
<protein>
    <recommendedName>
        <fullName evidence="9">Homeobox domain-containing protein</fullName>
    </recommendedName>
</protein>
<dbReference type="InterPro" id="IPR000047">
    <property type="entry name" value="HTH_motif"/>
</dbReference>
<organism evidence="10">
    <name type="scientific">Capitella teleta</name>
    <name type="common">Polychaete worm</name>
    <dbReference type="NCBI Taxonomy" id="283909"/>
    <lineage>
        <taxon>Eukaryota</taxon>
        <taxon>Metazoa</taxon>
        <taxon>Spiralia</taxon>
        <taxon>Lophotrochozoa</taxon>
        <taxon>Annelida</taxon>
        <taxon>Polychaeta</taxon>
        <taxon>Sedentaria</taxon>
        <taxon>Scolecida</taxon>
        <taxon>Capitellidae</taxon>
        <taxon>Capitella</taxon>
    </lineage>
</organism>
<dbReference type="PANTHER" id="PTHR24338">
    <property type="entry name" value="HOMEOBOX PROTEIN MSX"/>
    <property type="match status" value="1"/>
</dbReference>
<evidence type="ECO:0000256" key="4">
    <source>
        <dbReference type="ARBA" id="ARBA00023155"/>
    </source>
</evidence>
<dbReference type="SUPFAM" id="SSF46689">
    <property type="entry name" value="Homeodomain-like"/>
    <property type="match status" value="1"/>
</dbReference>
<reference evidence="10 12" key="2">
    <citation type="journal article" date="2013" name="Nature">
        <title>Insights into bilaterian evolution from three spiralian genomes.</title>
        <authorList>
            <person name="Simakov O."/>
            <person name="Marletaz F."/>
            <person name="Cho S.J."/>
            <person name="Edsinger-Gonzales E."/>
            <person name="Havlak P."/>
            <person name="Hellsten U."/>
            <person name="Kuo D.H."/>
            <person name="Larsson T."/>
            <person name="Lv J."/>
            <person name="Arendt D."/>
            <person name="Savage R."/>
            <person name="Osoegawa K."/>
            <person name="de Jong P."/>
            <person name="Grimwood J."/>
            <person name="Chapman J.A."/>
            <person name="Shapiro H."/>
            <person name="Aerts A."/>
            <person name="Otillar R.P."/>
            <person name="Terry A.Y."/>
            <person name="Boore J.L."/>
            <person name="Grigoriev I.V."/>
            <person name="Lindberg D.R."/>
            <person name="Seaver E.C."/>
            <person name="Weisblat D.A."/>
            <person name="Putnam N.H."/>
            <person name="Rokhsar D.S."/>
        </authorList>
    </citation>
    <scope>NUCLEOTIDE SEQUENCE</scope>
    <source>
        <strain evidence="10 12">I ESC-2004</strain>
    </source>
</reference>
<evidence type="ECO:0000256" key="8">
    <source>
        <dbReference type="RuleBase" id="RU000682"/>
    </source>
</evidence>
<dbReference type="PANTHER" id="PTHR24338:SF0">
    <property type="entry name" value="MUSCLE SEGMENTATION HOMEOBOX"/>
    <property type="match status" value="1"/>
</dbReference>
<keyword evidence="2" id="KW-0217">Developmental protein</keyword>
<keyword evidence="12" id="KW-1185">Reference proteome</keyword>
<dbReference type="STRING" id="283909.R7TFH5"/>
<dbReference type="EMBL" id="AMQN01014700">
    <property type="status" value="NOT_ANNOTATED_CDS"/>
    <property type="molecule type" value="Genomic_DNA"/>
</dbReference>
<dbReference type="PRINTS" id="PR00024">
    <property type="entry name" value="HOMEOBOX"/>
</dbReference>
<comment type="similarity">
    <text evidence="6">Belongs to the Msh homeobox family.</text>
</comment>
<dbReference type="SMART" id="SM00389">
    <property type="entry name" value="HOX"/>
    <property type="match status" value="1"/>
</dbReference>